<keyword evidence="2" id="KW-1185">Reference proteome</keyword>
<gene>
    <name evidence="1" type="ORF">Aple_044920</name>
</gene>
<dbReference type="AlphaFoldDB" id="A0A5M3XLI6"/>
<evidence type="ECO:0000313" key="2">
    <source>
        <dbReference type="Proteomes" id="UP000377595"/>
    </source>
</evidence>
<sequence>MSEDDAPHFLDGPPHRLEFNEQIAPVSGQSGIDDGHALGRLDEIRGHDVVADAVEVRSKFHDGYAK</sequence>
<organism evidence="1 2">
    <name type="scientific">Acrocarpospora pleiomorpha</name>
    <dbReference type="NCBI Taxonomy" id="90975"/>
    <lineage>
        <taxon>Bacteria</taxon>
        <taxon>Bacillati</taxon>
        <taxon>Actinomycetota</taxon>
        <taxon>Actinomycetes</taxon>
        <taxon>Streptosporangiales</taxon>
        <taxon>Streptosporangiaceae</taxon>
        <taxon>Acrocarpospora</taxon>
    </lineage>
</organism>
<reference evidence="1 2" key="1">
    <citation type="submission" date="2019-10" db="EMBL/GenBank/DDBJ databases">
        <title>Whole genome shotgun sequence of Acrocarpospora pleiomorpha NBRC 16267.</title>
        <authorList>
            <person name="Ichikawa N."/>
            <person name="Kimura A."/>
            <person name="Kitahashi Y."/>
            <person name="Komaki H."/>
            <person name="Oguchi A."/>
        </authorList>
    </citation>
    <scope>NUCLEOTIDE SEQUENCE [LARGE SCALE GENOMIC DNA]</scope>
    <source>
        <strain evidence="1 2">NBRC 16267</strain>
    </source>
</reference>
<dbReference type="EMBL" id="BLAF01000024">
    <property type="protein sequence ID" value="GES21596.1"/>
    <property type="molecule type" value="Genomic_DNA"/>
</dbReference>
<dbReference type="Proteomes" id="UP000377595">
    <property type="component" value="Unassembled WGS sequence"/>
</dbReference>
<name>A0A5M3XLI6_9ACTN</name>
<proteinExistence type="predicted"/>
<accession>A0A5M3XLI6</accession>
<comment type="caution">
    <text evidence="1">The sequence shown here is derived from an EMBL/GenBank/DDBJ whole genome shotgun (WGS) entry which is preliminary data.</text>
</comment>
<protein>
    <submittedName>
        <fullName evidence="1">Uncharacterized protein</fullName>
    </submittedName>
</protein>
<evidence type="ECO:0000313" key="1">
    <source>
        <dbReference type="EMBL" id="GES21596.1"/>
    </source>
</evidence>